<evidence type="ECO:0000313" key="1">
    <source>
        <dbReference type="EMBL" id="GAA4393633.1"/>
    </source>
</evidence>
<dbReference type="EMBL" id="BAABHA010000015">
    <property type="protein sequence ID" value="GAA4393633.1"/>
    <property type="molecule type" value="Genomic_DNA"/>
</dbReference>
<dbReference type="Proteomes" id="UP001500454">
    <property type="component" value="Unassembled WGS sequence"/>
</dbReference>
<organism evidence="1 2">
    <name type="scientific">Hymenobacter koreensis</name>
    <dbReference type="NCBI Taxonomy" id="1084523"/>
    <lineage>
        <taxon>Bacteria</taxon>
        <taxon>Pseudomonadati</taxon>
        <taxon>Bacteroidota</taxon>
        <taxon>Cytophagia</taxon>
        <taxon>Cytophagales</taxon>
        <taxon>Hymenobacteraceae</taxon>
        <taxon>Hymenobacter</taxon>
    </lineage>
</organism>
<proteinExistence type="predicted"/>
<name>A0ABP8JNN3_9BACT</name>
<gene>
    <name evidence="1" type="ORF">GCM10023186_45390</name>
</gene>
<sequence length="166" mass="17334">MANIQFLPASRSLLRPTAGTDTPPPGFAGPVPGQNITATDSRWSVTAGALEADLYNGPEYLSQPIRYFNASPGGGVREILCYIGANGLEIFCGDTAPIGLDYLIRSSPDDVLLATVTVLVNTNQYGGVNTKVGTLAPGAVPPGVYLIRAVQLADKLGVFDTIKLLA</sequence>
<keyword evidence="2" id="KW-1185">Reference proteome</keyword>
<comment type="caution">
    <text evidence="1">The sequence shown here is derived from an EMBL/GenBank/DDBJ whole genome shotgun (WGS) entry which is preliminary data.</text>
</comment>
<dbReference type="RefSeq" id="WP_345228034.1">
    <property type="nucleotide sequence ID" value="NZ_BAABHA010000015.1"/>
</dbReference>
<reference evidence="2" key="1">
    <citation type="journal article" date="2019" name="Int. J. Syst. Evol. Microbiol.">
        <title>The Global Catalogue of Microorganisms (GCM) 10K type strain sequencing project: providing services to taxonomists for standard genome sequencing and annotation.</title>
        <authorList>
            <consortium name="The Broad Institute Genomics Platform"/>
            <consortium name="The Broad Institute Genome Sequencing Center for Infectious Disease"/>
            <person name="Wu L."/>
            <person name="Ma J."/>
        </authorList>
    </citation>
    <scope>NUCLEOTIDE SEQUENCE [LARGE SCALE GENOMIC DNA]</scope>
    <source>
        <strain evidence="2">JCM 17924</strain>
    </source>
</reference>
<evidence type="ECO:0000313" key="2">
    <source>
        <dbReference type="Proteomes" id="UP001500454"/>
    </source>
</evidence>
<accession>A0ABP8JNN3</accession>
<protein>
    <submittedName>
        <fullName evidence="1">Uncharacterized protein</fullName>
    </submittedName>
</protein>